<accession>A0A4Y2IVX2</accession>
<name>A0A4Y2IVX2_ARAVE</name>
<evidence type="ECO:0000313" key="3">
    <source>
        <dbReference type="Proteomes" id="UP000499080"/>
    </source>
</evidence>
<dbReference type="AlphaFoldDB" id="A0A4Y2IVX2"/>
<dbReference type="InterPro" id="IPR036691">
    <property type="entry name" value="Endo/exonu/phosph_ase_sf"/>
</dbReference>
<sequence>MFLTEPYAYKGHVTNVPTGLNGVYLGLPFFLKKEVNFIPILISRDIIVVNTVFNDENYLLICVYCSPSEELEENLTIIERILEKFRYYKTIINGDFNAKSPTWGQGNLDGRGRKLPELIYRMEMDIVNTMDSPPTFDSDRGKKMD</sequence>
<gene>
    <name evidence="2" type="ORF">AVEN_15546_1</name>
</gene>
<protein>
    <recommendedName>
        <fullName evidence="1">Endonuclease/exonuclease/phosphatase domain-containing protein</fullName>
    </recommendedName>
</protein>
<organism evidence="2 3">
    <name type="scientific">Araneus ventricosus</name>
    <name type="common">Orbweaver spider</name>
    <name type="synonym">Epeira ventricosa</name>
    <dbReference type="NCBI Taxonomy" id="182803"/>
    <lineage>
        <taxon>Eukaryota</taxon>
        <taxon>Metazoa</taxon>
        <taxon>Ecdysozoa</taxon>
        <taxon>Arthropoda</taxon>
        <taxon>Chelicerata</taxon>
        <taxon>Arachnida</taxon>
        <taxon>Araneae</taxon>
        <taxon>Araneomorphae</taxon>
        <taxon>Entelegynae</taxon>
        <taxon>Araneoidea</taxon>
        <taxon>Araneidae</taxon>
        <taxon>Araneus</taxon>
    </lineage>
</organism>
<proteinExistence type="predicted"/>
<evidence type="ECO:0000313" key="2">
    <source>
        <dbReference type="EMBL" id="GBM81983.1"/>
    </source>
</evidence>
<dbReference type="Proteomes" id="UP000499080">
    <property type="component" value="Unassembled WGS sequence"/>
</dbReference>
<dbReference type="GO" id="GO:0003824">
    <property type="term" value="F:catalytic activity"/>
    <property type="evidence" value="ECO:0007669"/>
    <property type="project" value="InterPro"/>
</dbReference>
<feature type="domain" description="Endonuclease/exonuclease/phosphatase" evidence="1">
    <location>
        <begin position="59"/>
        <end position="142"/>
    </location>
</feature>
<dbReference type="Gene3D" id="3.60.10.10">
    <property type="entry name" value="Endonuclease/exonuclease/phosphatase"/>
    <property type="match status" value="1"/>
</dbReference>
<dbReference type="SUPFAM" id="SSF56219">
    <property type="entry name" value="DNase I-like"/>
    <property type="match status" value="1"/>
</dbReference>
<dbReference type="Pfam" id="PF14529">
    <property type="entry name" value="Exo_endo_phos_2"/>
    <property type="match status" value="1"/>
</dbReference>
<reference evidence="2 3" key="1">
    <citation type="journal article" date="2019" name="Sci. Rep.">
        <title>Orb-weaving spider Araneus ventricosus genome elucidates the spidroin gene catalogue.</title>
        <authorList>
            <person name="Kono N."/>
            <person name="Nakamura H."/>
            <person name="Ohtoshi R."/>
            <person name="Moran D.A.P."/>
            <person name="Shinohara A."/>
            <person name="Yoshida Y."/>
            <person name="Fujiwara M."/>
            <person name="Mori M."/>
            <person name="Tomita M."/>
            <person name="Arakawa K."/>
        </authorList>
    </citation>
    <scope>NUCLEOTIDE SEQUENCE [LARGE SCALE GENOMIC DNA]</scope>
</reference>
<dbReference type="InterPro" id="IPR005135">
    <property type="entry name" value="Endo/exonuclease/phosphatase"/>
</dbReference>
<keyword evidence="3" id="KW-1185">Reference proteome</keyword>
<dbReference type="EMBL" id="BGPR01264793">
    <property type="protein sequence ID" value="GBM81983.1"/>
    <property type="molecule type" value="Genomic_DNA"/>
</dbReference>
<evidence type="ECO:0000259" key="1">
    <source>
        <dbReference type="Pfam" id="PF14529"/>
    </source>
</evidence>
<dbReference type="OrthoDB" id="6437148at2759"/>
<comment type="caution">
    <text evidence="2">The sequence shown here is derived from an EMBL/GenBank/DDBJ whole genome shotgun (WGS) entry which is preliminary data.</text>
</comment>